<gene>
    <name evidence="1" type="ORF">AZE42_03381</name>
</gene>
<proteinExistence type="predicted"/>
<evidence type="ECO:0000313" key="2">
    <source>
        <dbReference type="Proteomes" id="UP000183567"/>
    </source>
</evidence>
<keyword evidence="2" id="KW-1185">Reference proteome</keyword>
<sequence length="61" mass="6950">MVGVLKMGSGICDDTGEIVYSRLFSQDIVILNSERVARDLLERRSYNYSTRPPSLMRVLDL</sequence>
<protein>
    <submittedName>
        <fullName evidence="1">Uncharacterized protein</fullName>
    </submittedName>
</protein>
<dbReference type="InterPro" id="IPR036396">
    <property type="entry name" value="Cyt_P450_sf"/>
</dbReference>
<dbReference type="OrthoDB" id="2685439at2759"/>
<dbReference type="Proteomes" id="UP000183567">
    <property type="component" value="Unassembled WGS sequence"/>
</dbReference>
<name>A0A1J8Q3X4_9AGAM</name>
<dbReference type="GO" id="GO:0005506">
    <property type="term" value="F:iron ion binding"/>
    <property type="evidence" value="ECO:0007669"/>
    <property type="project" value="InterPro"/>
</dbReference>
<dbReference type="STRING" id="180088.A0A1J8Q3X4"/>
<comment type="caution">
    <text evidence="1">The sequence shown here is derived from an EMBL/GenBank/DDBJ whole genome shotgun (WGS) entry which is preliminary data.</text>
</comment>
<dbReference type="EMBL" id="LVVM01002662">
    <property type="protein sequence ID" value="OJA16310.1"/>
    <property type="molecule type" value="Genomic_DNA"/>
</dbReference>
<evidence type="ECO:0000313" key="1">
    <source>
        <dbReference type="EMBL" id="OJA16310.1"/>
    </source>
</evidence>
<organism evidence="1 2">
    <name type="scientific">Rhizopogon vesiculosus</name>
    <dbReference type="NCBI Taxonomy" id="180088"/>
    <lineage>
        <taxon>Eukaryota</taxon>
        <taxon>Fungi</taxon>
        <taxon>Dikarya</taxon>
        <taxon>Basidiomycota</taxon>
        <taxon>Agaricomycotina</taxon>
        <taxon>Agaricomycetes</taxon>
        <taxon>Agaricomycetidae</taxon>
        <taxon>Boletales</taxon>
        <taxon>Suillineae</taxon>
        <taxon>Rhizopogonaceae</taxon>
        <taxon>Rhizopogon</taxon>
    </lineage>
</organism>
<dbReference type="Gene3D" id="1.10.630.10">
    <property type="entry name" value="Cytochrome P450"/>
    <property type="match status" value="1"/>
</dbReference>
<dbReference type="GO" id="GO:0004497">
    <property type="term" value="F:monooxygenase activity"/>
    <property type="evidence" value="ECO:0007669"/>
    <property type="project" value="InterPro"/>
</dbReference>
<dbReference type="AlphaFoldDB" id="A0A1J8Q3X4"/>
<reference evidence="1 2" key="1">
    <citation type="submission" date="2016-03" db="EMBL/GenBank/DDBJ databases">
        <title>Comparative genomics of the ectomycorrhizal sister species Rhizopogon vinicolor and Rhizopogon vesiculosus (Basidiomycota: Boletales) reveals a divergence of the mating type B locus.</title>
        <authorList>
            <person name="Mujic A.B."/>
            <person name="Kuo A."/>
            <person name="Tritt A."/>
            <person name="Lipzen A."/>
            <person name="Chen C."/>
            <person name="Johnson J."/>
            <person name="Sharma A."/>
            <person name="Barry K."/>
            <person name="Grigoriev I.V."/>
            <person name="Spatafora J.W."/>
        </authorList>
    </citation>
    <scope>NUCLEOTIDE SEQUENCE [LARGE SCALE GENOMIC DNA]</scope>
    <source>
        <strain evidence="1 2">AM-OR11-056</strain>
    </source>
</reference>
<dbReference type="GO" id="GO:0016705">
    <property type="term" value="F:oxidoreductase activity, acting on paired donors, with incorporation or reduction of molecular oxygen"/>
    <property type="evidence" value="ECO:0007669"/>
    <property type="project" value="InterPro"/>
</dbReference>
<accession>A0A1J8Q3X4</accession>
<dbReference type="GO" id="GO:0020037">
    <property type="term" value="F:heme binding"/>
    <property type="evidence" value="ECO:0007669"/>
    <property type="project" value="InterPro"/>
</dbReference>